<name>A0A6N7IVK4_9FIRM</name>
<evidence type="ECO:0000256" key="1">
    <source>
        <dbReference type="SAM" id="Phobius"/>
    </source>
</evidence>
<reference evidence="2 3" key="1">
    <citation type="submission" date="2019-10" db="EMBL/GenBank/DDBJ databases">
        <title>Comparative genomics of sulfur disproportionating microorganisms.</title>
        <authorList>
            <person name="Ward L.M."/>
            <person name="Bertran E."/>
            <person name="Johnston D."/>
        </authorList>
    </citation>
    <scope>NUCLEOTIDE SEQUENCE [LARGE SCALE GENOMIC DNA]</scope>
    <source>
        <strain evidence="2 3">DSM 14055</strain>
    </source>
</reference>
<protein>
    <submittedName>
        <fullName evidence="2">EpsG family protein</fullName>
    </submittedName>
</protein>
<keyword evidence="1" id="KW-1133">Transmembrane helix</keyword>
<keyword evidence="3" id="KW-1185">Reference proteome</keyword>
<keyword evidence="1" id="KW-0472">Membrane</keyword>
<dbReference type="Proteomes" id="UP000441717">
    <property type="component" value="Unassembled WGS sequence"/>
</dbReference>
<comment type="caution">
    <text evidence="2">The sequence shown here is derived from an EMBL/GenBank/DDBJ whole genome shotgun (WGS) entry which is preliminary data.</text>
</comment>
<dbReference type="AlphaFoldDB" id="A0A6N7IVK4"/>
<dbReference type="InterPro" id="IPR049458">
    <property type="entry name" value="EpsG-like"/>
</dbReference>
<organism evidence="2 3">
    <name type="scientific">Desulfofundulus thermobenzoicus</name>
    <dbReference type="NCBI Taxonomy" id="29376"/>
    <lineage>
        <taxon>Bacteria</taxon>
        <taxon>Bacillati</taxon>
        <taxon>Bacillota</taxon>
        <taxon>Clostridia</taxon>
        <taxon>Eubacteriales</taxon>
        <taxon>Peptococcaceae</taxon>
        <taxon>Desulfofundulus</taxon>
    </lineage>
</organism>
<keyword evidence="1" id="KW-0812">Transmembrane</keyword>
<proteinExistence type="predicted"/>
<dbReference type="Pfam" id="PF14897">
    <property type="entry name" value="EpsG"/>
    <property type="match status" value="1"/>
</dbReference>
<feature type="non-terminal residue" evidence="2">
    <location>
        <position position="1"/>
    </location>
</feature>
<dbReference type="RefSeq" id="WP_194175038.1">
    <property type="nucleotide sequence ID" value="NZ_WHYR01000176.1"/>
</dbReference>
<dbReference type="EMBL" id="WHYR01000176">
    <property type="protein sequence ID" value="MQL54094.1"/>
    <property type="molecule type" value="Genomic_DNA"/>
</dbReference>
<evidence type="ECO:0000313" key="3">
    <source>
        <dbReference type="Proteomes" id="UP000441717"/>
    </source>
</evidence>
<evidence type="ECO:0000313" key="2">
    <source>
        <dbReference type="EMBL" id="MQL54094.1"/>
    </source>
</evidence>
<gene>
    <name evidence="2" type="ORF">GFC01_17945</name>
</gene>
<feature type="transmembrane region" description="Helical" evidence="1">
    <location>
        <begin position="95"/>
        <end position="115"/>
    </location>
</feature>
<sequence length="155" mass="18166">ALIMIPVYFIVRTKAWSWMMLVLCLVFLGLTALYDRFVSVFVVMLQGSSYGHYEEWLTTNTNGMNVTKIGVLILPLLLAFFYRKRLRELTPESDYIVNFCLLGFLFGILATKDVIYARFHIYFGLYQLILLPYFTRIFDQRSNVFMYVGIAVCYI</sequence>
<feature type="non-terminal residue" evidence="2">
    <location>
        <position position="155"/>
    </location>
</feature>
<feature type="transmembrane region" description="Helical" evidence="1">
    <location>
        <begin position="21"/>
        <end position="45"/>
    </location>
</feature>
<feature type="transmembrane region" description="Helical" evidence="1">
    <location>
        <begin position="65"/>
        <end position="83"/>
    </location>
</feature>
<accession>A0A6N7IVK4</accession>
<feature type="transmembrane region" description="Helical" evidence="1">
    <location>
        <begin position="121"/>
        <end position="138"/>
    </location>
</feature>